<feature type="domain" description="PNPLA" evidence="3">
    <location>
        <begin position="7"/>
        <end position="212"/>
    </location>
</feature>
<name>A0A8J3EYL9_9ACTN</name>
<keyword evidence="2" id="KW-0378">Hydrolase</keyword>
<dbReference type="RefSeq" id="WP_130650027.1">
    <property type="nucleotide sequence ID" value="NZ_BMHA01000011.1"/>
</dbReference>
<dbReference type="Pfam" id="PF01734">
    <property type="entry name" value="Patatin"/>
    <property type="match status" value="1"/>
</dbReference>
<sequence length="339" mass="37664">MGLDADLVLEGGGVKGIALVGALSVLEERGYRFHRVAGTSAGAIVGSLVAAGIPAPRMQQIMTELDYRRFKDGGLLTRLGLPGQLLTLVATSGIYRGEYLLGWLRELLDEQGVRTFADLRDEDGGSSLPGDADYRLVVMASDISQGCLRRLPWDYRRYGCEPDEVEVVEAVRASMSIPYFFRSVKLRDRIEDANCWLVDGGMLSNFPVDVFDRRDGRTPRWPTFGIKLSAQADAAQGIRHRVRGVATMSTAMLGTLTSFYDRIHLEQDAVRARTIFIDTLKVRATDFDLDRATQQQLYDNGRRAAEKFLDGADGEPGWDFDAYLERFRRPTTAAEEVPA</sequence>
<protein>
    <submittedName>
        <fullName evidence="4">Esterase</fullName>
    </submittedName>
</protein>
<dbReference type="InterPro" id="IPR052580">
    <property type="entry name" value="Lipid_Hydrolase"/>
</dbReference>
<dbReference type="OrthoDB" id="9770965at2"/>
<dbReference type="InterPro" id="IPR016035">
    <property type="entry name" value="Acyl_Trfase/lysoPLipase"/>
</dbReference>
<keyword evidence="2" id="KW-0442">Lipid degradation</keyword>
<dbReference type="Gene3D" id="3.40.1090.10">
    <property type="entry name" value="Cytosolic phospholipase A2 catalytic domain"/>
    <property type="match status" value="2"/>
</dbReference>
<feature type="short sequence motif" description="GXGXXG" evidence="2">
    <location>
        <begin position="11"/>
        <end position="16"/>
    </location>
</feature>
<gene>
    <name evidence="4" type="ORF">GCM10011354_27620</name>
</gene>
<keyword evidence="1 2" id="KW-0443">Lipid metabolism</keyword>
<evidence type="ECO:0000313" key="4">
    <source>
        <dbReference type="EMBL" id="GGI08144.1"/>
    </source>
</evidence>
<dbReference type="PANTHER" id="PTHR46394:SF1">
    <property type="entry name" value="PNPLA DOMAIN-CONTAINING PROTEIN"/>
    <property type="match status" value="1"/>
</dbReference>
<comment type="caution">
    <text evidence="4">The sequence shown here is derived from an EMBL/GenBank/DDBJ whole genome shotgun (WGS) entry which is preliminary data.</text>
</comment>
<feature type="active site" description="Proton acceptor" evidence="2">
    <location>
        <position position="199"/>
    </location>
</feature>
<dbReference type="GO" id="GO:0016042">
    <property type="term" value="P:lipid catabolic process"/>
    <property type="evidence" value="ECO:0007669"/>
    <property type="project" value="UniProtKB-UniRule"/>
</dbReference>
<dbReference type="PROSITE" id="PS51635">
    <property type="entry name" value="PNPLA"/>
    <property type="match status" value="1"/>
</dbReference>
<organism evidence="4 5">
    <name type="scientific">Egicoccus halophilus</name>
    <dbReference type="NCBI Taxonomy" id="1670830"/>
    <lineage>
        <taxon>Bacteria</taxon>
        <taxon>Bacillati</taxon>
        <taxon>Actinomycetota</taxon>
        <taxon>Nitriliruptoria</taxon>
        <taxon>Egicoccales</taxon>
        <taxon>Egicoccaceae</taxon>
        <taxon>Egicoccus</taxon>
    </lineage>
</organism>
<dbReference type="Proteomes" id="UP000650511">
    <property type="component" value="Unassembled WGS sequence"/>
</dbReference>
<evidence type="ECO:0000259" key="3">
    <source>
        <dbReference type="PROSITE" id="PS51635"/>
    </source>
</evidence>
<feature type="active site" description="Nucleophile" evidence="2">
    <location>
        <position position="40"/>
    </location>
</feature>
<evidence type="ECO:0000256" key="1">
    <source>
        <dbReference type="ARBA" id="ARBA00023098"/>
    </source>
</evidence>
<evidence type="ECO:0000256" key="2">
    <source>
        <dbReference type="PROSITE-ProRule" id="PRU01161"/>
    </source>
</evidence>
<dbReference type="SUPFAM" id="SSF52151">
    <property type="entry name" value="FabD/lysophospholipase-like"/>
    <property type="match status" value="1"/>
</dbReference>
<dbReference type="GO" id="GO:0016787">
    <property type="term" value="F:hydrolase activity"/>
    <property type="evidence" value="ECO:0007669"/>
    <property type="project" value="UniProtKB-UniRule"/>
</dbReference>
<keyword evidence="5" id="KW-1185">Reference proteome</keyword>
<dbReference type="PANTHER" id="PTHR46394">
    <property type="entry name" value="ANNEXIN"/>
    <property type="match status" value="1"/>
</dbReference>
<accession>A0A8J3EYL9</accession>
<dbReference type="EMBL" id="BMHA01000011">
    <property type="protein sequence ID" value="GGI08144.1"/>
    <property type="molecule type" value="Genomic_DNA"/>
</dbReference>
<proteinExistence type="predicted"/>
<dbReference type="AlphaFoldDB" id="A0A8J3EYL9"/>
<feature type="short sequence motif" description="DGA/G" evidence="2">
    <location>
        <begin position="199"/>
        <end position="201"/>
    </location>
</feature>
<feature type="short sequence motif" description="GXSXG" evidence="2">
    <location>
        <begin position="38"/>
        <end position="42"/>
    </location>
</feature>
<dbReference type="CDD" id="cd07207">
    <property type="entry name" value="Pat_ExoU_VipD_like"/>
    <property type="match status" value="1"/>
</dbReference>
<dbReference type="InterPro" id="IPR002641">
    <property type="entry name" value="PNPLA_dom"/>
</dbReference>
<reference evidence="4" key="1">
    <citation type="journal article" date="2014" name="Int. J. Syst. Evol. Microbiol.">
        <title>Complete genome sequence of Corynebacterium casei LMG S-19264T (=DSM 44701T), isolated from a smear-ripened cheese.</title>
        <authorList>
            <consortium name="US DOE Joint Genome Institute (JGI-PGF)"/>
            <person name="Walter F."/>
            <person name="Albersmeier A."/>
            <person name="Kalinowski J."/>
            <person name="Ruckert C."/>
        </authorList>
    </citation>
    <scope>NUCLEOTIDE SEQUENCE</scope>
    <source>
        <strain evidence="4">CGMCC 1.14988</strain>
    </source>
</reference>
<evidence type="ECO:0000313" key="5">
    <source>
        <dbReference type="Proteomes" id="UP000650511"/>
    </source>
</evidence>
<reference evidence="4" key="2">
    <citation type="submission" date="2020-09" db="EMBL/GenBank/DDBJ databases">
        <authorList>
            <person name="Sun Q."/>
            <person name="Zhou Y."/>
        </authorList>
    </citation>
    <scope>NUCLEOTIDE SEQUENCE</scope>
    <source>
        <strain evidence="4">CGMCC 1.14988</strain>
    </source>
</reference>